<dbReference type="EMBL" id="CAEZZM010000148">
    <property type="protein sequence ID" value="CAB4769149.1"/>
    <property type="molecule type" value="Genomic_DNA"/>
</dbReference>
<dbReference type="GO" id="GO:0005886">
    <property type="term" value="C:plasma membrane"/>
    <property type="evidence" value="ECO:0007669"/>
    <property type="project" value="TreeGrafter"/>
</dbReference>
<dbReference type="AlphaFoldDB" id="A0A6J6VCU9"/>
<dbReference type="InterPro" id="IPR051263">
    <property type="entry name" value="C-type_cytochrome_biogenesis"/>
</dbReference>
<keyword evidence="6" id="KW-0472">Membrane</keyword>
<evidence type="ECO:0000313" key="9">
    <source>
        <dbReference type="EMBL" id="CAB4648576.1"/>
    </source>
</evidence>
<dbReference type="EMBL" id="CAEZWH010000042">
    <property type="protein sequence ID" value="CAB4648576.1"/>
    <property type="molecule type" value="Genomic_DNA"/>
</dbReference>
<dbReference type="CDD" id="cd16378">
    <property type="entry name" value="CcmH_N"/>
    <property type="match status" value="1"/>
</dbReference>
<keyword evidence="5" id="KW-0408">Iron</keyword>
<dbReference type="EMBL" id="CAEZWB010000055">
    <property type="protein sequence ID" value="CAB4646370.1"/>
    <property type="molecule type" value="Genomic_DNA"/>
</dbReference>
<proteinExistence type="inferred from homology"/>
<keyword evidence="4" id="KW-0732">Signal</keyword>
<dbReference type="PANTHER" id="PTHR47870:SF4">
    <property type="entry name" value="CYTOCHROME C-TYPE BIOGENESIS PROTEIN CYCH"/>
    <property type="match status" value="1"/>
</dbReference>
<evidence type="ECO:0000256" key="2">
    <source>
        <dbReference type="ARBA" id="ARBA00022617"/>
    </source>
</evidence>
<dbReference type="GO" id="GO:0046872">
    <property type="term" value="F:metal ion binding"/>
    <property type="evidence" value="ECO:0007669"/>
    <property type="project" value="UniProtKB-KW"/>
</dbReference>
<dbReference type="Gene3D" id="1.10.8.640">
    <property type="entry name" value="Cytochrome C biogenesis protein"/>
    <property type="match status" value="1"/>
</dbReference>
<evidence type="ECO:0000259" key="7">
    <source>
        <dbReference type="Pfam" id="PF03918"/>
    </source>
</evidence>
<evidence type="ECO:0000256" key="4">
    <source>
        <dbReference type="ARBA" id="ARBA00022729"/>
    </source>
</evidence>
<accession>A0A6J6VCU9</accession>
<keyword evidence="2" id="KW-0349">Heme</keyword>
<keyword evidence="6" id="KW-0812">Transmembrane</keyword>
<sequence>MNAAFNVKSRWSWLVMLLIATGLLLVGGMRDTGPLTQQDRIDLITKHLACPTCQGESVYVSRAPSAEAIRSEVARQVAASVRTNDEIIGYIEQRFGGQVLLVPRSTGLEVLVWALPVVALVCAVAALAFSFRRWRTVSGDEISQEDARLVADALNNQDDRS</sequence>
<name>A0A6J6VCU9_9ZZZZ</name>
<gene>
    <name evidence="8" type="ORF">UFOPK2166_00559</name>
    <name evidence="9" type="ORF">UFOPK2195_00342</name>
    <name evidence="10" type="ORF">UFOPK2872_01059</name>
</gene>
<feature type="domain" description="CcmH/CycL/Ccl2/NrfF N-terminal" evidence="7">
    <location>
        <begin position="36"/>
        <end position="150"/>
    </location>
</feature>
<protein>
    <submittedName>
        <fullName evidence="10">Unannotated protein</fullName>
    </submittedName>
</protein>
<evidence type="ECO:0000313" key="8">
    <source>
        <dbReference type="EMBL" id="CAB4646370.1"/>
    </source>
</evidence>
<evidence type="ECO:0000313" key="10">
    <source>
        <dbReference type="EMBL" id="CAB4769149.1"/>
    </source>
</evidence>
<evidence type="ECO:0000256" key="5">
    <source>
        <dbReference type="ARBA" id="ARBA00023004"/>
    </source>
</evidence>
<keyword evidence="6" id="KW-1133">Transmembrane helix</keyword>
<dbReference type="Pfam" id="PF03918">
    <property type="entry name" value="CcmH"/>
    <property type="match status" value="1"/>
</dbReference>
<keyword evidence="3" id="KW-0479">Metal-binding</keyword>
<feature type="transmembrane region" description="Helical" evidence="6">
    <location>
        <begin position="110"/>
        <end position="131"/>
    </location>
</feature>
<organism evidence="10">
    <name type="scientific">freshwater metagenome</name>
    <dbReference type="NCBI Taxonomy" id="449393"/>
    <lineage>
        <taxon>unclassified sequences</taxon>
        <taxon>metagenomes</taxon>
        <taxon>ecological metagenomes</taxon>
    </lineage>
</organism>
<dbReference type="PANTHER" id="PTHR47870">
    <property type="entry name" value="CYTOCHROME C-TYPE BIOGENESIS PROTEIN CCMH"/>
    <property type="match status" value="1"/>
</dbReference>
<reference evidence="10" key="1">
    <citation type="submission" date="2020-05" db="EMBL/GenBank/DDBJ databases">
        <authorList>
            <person name="Chiriac C."/>
            <person name="Salcher M."/>
            <person name="Ghai R."/>
            <person name="Kavagutti S V."/>
        </authorList>
    </citation>
    <scope>NUCLEOTIDE SEQUENCE</scope>
</reference>
<dbReference type="InterPro" id="IPR005616">
    <property type="entry name" value="CcmH/CycL/Ccl2/NrfF_N"/>
</dbReference>
<comment type="similarity">
    <text evidence="1">Belongs to the CcmH/CycL/Ccl2/NrfF family.</text>
</comment>
<evidence type="ECO:0000256" key="3">
    <source>
        <dbReference type="ARBA" id="ARBA00022723"/>
    </source>
</evidence>
<evidence type="ECO:0000256" key="1">
    <source>
        <dbReference type="ARBA" id="ARBA00010342"/>
    </source>
</evidence>
<evidence type="ECO:0000256" key="6">
    <source>
        <dbReference type="SAM" id="Phobius"/>
    </source>
</evidence>
<dbReference type="InterPro" id="IPR038297">
    <property type="entry name" value="CcmH/CycL/NrfF/Ccl2_sf"/>
</dbReference>